<dbReference type="AlphaFoldDB" id="A0A8T3E7D3"/>
<dbReference type="InterPro" id="IPR008433">
    <property type="entry name" value="Cyt_c_oxidase_suVIIB"/>
</dbReference>
<evidence type="ECO:0000256" key="5">
    <source>
        <dbReference type="ARBA" id="ARBA00022792"/>
    </source>
</evidence>
<comment type="caution">
    <text evidence="13">The sequence shown here is derived from an EMBL/GenBank/DDBJ whole genome shotgun (WGS) entry which is preliminary data.</text>
</comment>
<evidence type="ECO:0000256" key="6">
    <source>
        <dbReference type="ARBA" id="ARBA00022946"/>
    </source>
</evidence>
<evidence type="ECO:0000256" key="1">
    <source>
        <dbReference type="ARBA" id="ARBA00004434"/>
    </source>
</evidence>
<feature type="transmembrane region" description="Helical" evidence="12">
    <location>
        <begin position="36"/>
        <end position="56"/>
    </location>
</feature>
<evidence type="ECO:0000313" key="14">
    <source>
        <dbReference type="Proteomes" id="UP000829720"/>
    </source>
</evidence>
<keyword evidence="8" id="KW-0496">Mitochondrion</keyword>
<dbReference type="PANTHER" id="PTHR16716:SF0">
    <property type="entry name" value="CYTOCHROME C OXIDASE SUBUNIT 7B, MITOCHONDRIAL"/>
    <property type="match status" value="1"/>
</dbReference>
<keyword evidence="4 12" id="KW-0812">Transmembrane</keyword>
<comment type="similarity">
    <text evidence="3">Belongs to the cytochrome c oxidase VIIb family.</text>
</comment>
<organism evidence="13 14">
    <name type="scientific">Albula goreensis</name>
    <dbReference type="NCBI Taxonomy" id="1534307"/>
    <lineage>
        <taxon>Eukaryota</taxon>
        <taxon>Metazoa</taxon>
        <taxon>Chordata</taxon>
        <taxon>Craniata</taxon>
        <taxon>Vertebrata</taxon>
        <taxon>Euteleostomi</taxon>
        <taxon>Actinopterygii</taxon>
        <taxon>Neopterygii</taxon>
        <taxon>Teleostei</taxon>
        <taxon>Albuliformes</taxon>
        <taxon>Albulidae</taxon>
        <taxon>Albula</taxon>
    </lineage>
</organism>
<dbReference type="Proteomes" id="UP000829720">
    <property type="component" value="Unassembled WGS sequence"/>
</dbReference>
<dbReference type="SUPFAM" id="SSF81423">
    <property type="entry name" value="Mitochondrial cytochrome c oxidase subunit VIIb"/>
    <property type="match status" value="1"/>
</dbReference>
<keyword evidence="6" id="KW-0809">Transit peptide</keyword>
<evidence type="ECO:0000256" key="4">
    <source>
        <dbReference type="ARBA" id="ARBA00022692"/>
    </source>
</evidence>
<sequence>MFRFAKAAVNITAQGARQVGVRHGSHSAAPNFHEKYGNLLMVSGAGFCVAVWAYVLTQTGITWNMSPVGKVTPRPWKGVGGEEEEE</sequence>
<comment type="pathway">
    <text evidence="2">Energy metabolism; oxidative phosphorylation.</text>
</comment>
<dbReference type="Gene3D" id="4.10.51.10">
    <property type="entry name" value="Cytochrome C Oxidase, chain K"/>
    <property type="match status" value="1"/>
</dbReference>
<evidence type="ECO:0000256" key="9">
    <source>
        <dbReference type="ARBA" id="ARBA00023136"/>
    </source>
</evidence>
<evidence type="ECO:0000256" key="11">
    <source>
        <dbReference type="ARBA" id="ARBA00041642"/>
    </source>
</evidence>
<comment type="subcellular location">
    <subcellularLocation>
        <location evidence="1">Mitochondrion inner membrane</location>
        <topology evidence="1">Single-pass membrane protein</topology>
    </subcellularLocation>
</comment>
<protein>
    <recommendedName>
        <fullName evidence="10">Cytochrome c oxidase subunit 7B, mitochondrial</fullName>
    </recommendedName>
    <alternativeName>
        <fullName evidence="11">Cytochrome c oxidase polypeptide VIIb</fullName>
    </alternativeName>
</protein>
<dbReference type="PANTHER" id="PTHR16716">
    <property type="entry name" value="CYTOCHROME C OXIDASE SUBUNIT 7B, MITOCHONDRIAL"/>
    <property type="match status" value="1"/>
</dbReference>
<evidence type="ECO:0000256" key="3">
    <source>
        <dbReference type="ARBA" id="ARBA00007351"/>
    </source>
</evidence>
<dbReference type="EMBL" id="JAERUA010000002">
    <property type="protein sequence ID" value="KAI1903577.1"/>
    <property type="molecule type" value="Genomic_DNA"/>
</dbReference>
<dbReference type="OrthoDB" id="9937520at2759"/>
<evidence type="ECO:0000256" key="2">
    <source>
        <dbReference type="ARBA" id="ARBA00004673"/>
    </source>
</evidence>
<accession>A0A8T3E7D3</accession>
<keyword evidence="5" id="KW-0999">Mitochondrion inner membrane</keyword>
<evidence type="ECO:0000256" key="12">
    <source>
        <dbReference type="SAM" id="Phobius"/>
    </source>
</evidence>
<proteinExistence type="inferred from homology"/>
<name>A0A8T3E7D3_9TELE</name>
<reference evidence="13" key="1">
    <citation type="submission" date="2021-01" db="EMBL/GenBank/DDBJ databases">
        <authorList>
            <person name="Zahm M."/>
            <person name="Roques C."/>
            <person name="Cabau C."/>
            <person name="Klopp C."/>
            <person name="Donnadieu C."/>
            <person name="Jouanno E."/>
            <person name="Lampietro C."/>
            <person name="Louis A."/>
            <person name="Herpin A."/>
            <person name="Echchiki A."/>
            <person name="Berthelot C."/>
            <person name="Parey E."/>
            <person name="Roest-Crollius H."/>
            <person name="Braasch I."/>
            <person name="Postlethwait J."/>
            <person name="Bobe J."/>
            <person name="Montfort J."/>
            <person name="Bouchez O."/>
            <person name="Begum T."/>
            <person name="Mejri S."/>
            <person name="Adams A."/>
            <person name="Chen W.-J."/>
            <person name="Guiguen Y."/>
        </authorList>
    </citation>
    <scope>NUCLEOTIDE SEQUENCE</scope>
    <source>
        <tissue evidence="13">Blood</tissue>
    </source>
</reference>
<keyword evidence="14" id="KW-1185">Reference proteome</keyword>
<dbReference type="GO" id="GO:0006123">
    <property type="term" value="P:mitochondrial electron transport, cytochrome c to oxygen"/>
    <property type="evidence" value="ECO:0007669"/>
    <property type="project" value="InterPro"/>
</dbReference>
<dbReference type="FunFam" id="4.10.51.10:FF:000001">
    <property type="entry name" value="Cytochrome c oxidase subunit 7B, mitochondrial"/>
    <property type="match status" value="1"/>
</dbReference>
<evidence type="ECO:0000256" key="8">
    <source>
        <dbReference type="ARBA" id="ARBA00023128"/>
    </source>
</evidence>
<gene>
    <name evidence="13" type="ORF">AGOR_G00028620</name>
</gene>
<evidence type="ECO:0000256" key="7">
    <source>
        <dbReference type="ARBA" id="ARBA00022989"/>
    </source>
</evidence>
<dbReference type="GO" id="GO:0005743">
    <property type="term" value="C:mitochondrial inner membrane"/>
    <property type="evidence" value="ECO:0007669"/>
    <property type="project" value="UniProtKB-SubCell"/>
</dbReference>
<evidence type="ECO:0000256" key="10">
    <source>
        <dbReference type="ARBA" id="ARBA00040623"/>
    </source>
</evidence>
<keyword evidence="9 12" id="KW-0472">Membrane</keyword>
<evidence type="ECO:0000313" key="13">
    <source>
        <dbReference type="EMBL" id="KAI1903577.1"/>
    </source>
</evidence>
<keyword evidence="7 12" id="KW-1133">Transmembrane helix</keyword>
<dbReference type="Pfam" id="PF05392">
    <property type="entry name" value="COX7B"/>
    <property type="match status" value="1"/>
</dbReference>
<dbReference type="InterPro" id="IPR023272">
    <property type="entry name" value="Cyt_c_oxidase_suVIIB_dom_sf"/>
</dbReference>